<dbReference type="GO" id="GO:0005829">
    <property type="term" value="C:cytosol"/>
    <property type="evidence" value="ECO:0007669"/>
    <property type="project" value="TreeGrafter"/>
</dbReference>
<dbReference type="InterPro" id="IPR039420">
    <property type="entry name" value="WalR-like"/>
</dbReference>
<proteinExistence type="predicted"/>
<evidence type="ECO:0000256" key="9">
    <source>
        <dbReference type="PROSITE-ProRule" id="PRU00169"/>
    </source>
</evidence>
<dbReference type="AlphaFoldDB" id="A0A1G5CI41"/>
<evidence type="ECO:0000256" key="10">
    <source>
        <dbReference type="PROSITE-ProRule" id="PRU01091"/>
    </source>
</evidence>
<feature type="domain" description="OmpR/PhoB-type" evidence="12">
    <location>
        <begin position="131"/>
        <end position="233"/>
    </location>
</feature>
<keyword evidence="14" id="KW-1185">Reference proteome</keyword>
<evidence type="ECO:0000256" key="1">
    <source>
        <dbReference type="ARBA" id="ARBA00004496"/>
    </source>
</evidence>
<organism evidence="13 14">
    <name type="scientific">Paenibacillus polysaccharolyticus</name>
    <dbReference type="NCBI Taxonomy" id="582692"/>
    <lineage>
        <taxon>Bacteria</taxon>
        <taxon>Bacillati</taxon>
        <taxon>Bacillota</taxon>
        <taxon>Bacilli</taxon>
        <taxon>Bacillales</taxon>
        <taxon>Paenibacillaceae</taxon>
        <taxon>Paenibacillus</taxon>
    </lineage>
</organism>
<dbReference type="PANTHER" id="PTHR48111:SF44">
    <property type="entry name" value="TRANSCRIPTIONAL REGULATORY PROTEIN RESD"/>
    <property type="match status" value="1"/>
</dbReference>
<dbReference type="InterPro" id="IPR011006">
    <property type="entry name" value="CheY-like_superfamily"/>
</dbReference>
<dbReference type="Gene3D" id="3.40.50.2300">
    <property type="match status" value="1"/>
</dbReference>
<dbReference type="RefSeq" id="WP_090915848.1">
    <property type="nucleotide sequence ID" value="NZ_FMVM01000002.1"/>
</dbReference>
<dbReference type="PROSITE" id="PS50110">
    <property type="entry name" value="RESPONSE_REGULATORY"/>
    <property type="match status" value="1"/>
</dbReference>
<evidence type="ECO:0000256" key="7">
    <source>
        <dbReference type="ARBA" id="ARBA00023159"/>
    </source>
</evidence>
<dbReference type="GO" id="GO:0000976">
    <property type="term" value="F:transcription cis-regulatory region binding"/>
    <property type="evidence" value="ECO:0007669"/>
    <property type="project" value="TreeGrafter"/>
</dbReference>
<dbReference type="SMART" id="SM00448">
    <property type="entry name" value="REC"/>
    <property type="match status" value="1"/>
</dbReference>
<keyword evidence="2" id="KW-0963">Cytoplasm</keyword>
<dbReference type="CDD" id="cd17574">
    <property type="entry name" value="REC_OmpR"/>
    <property type="match status" value="1"/>
</dbReference>
<comment type="subcellular location">
    <subcellularLocation>
        <location evidence="1">Cytoplasm</location>
    </subcellularLocation>
</comment>
<dbReference type="SUPFAM" id="SSF52172">
    <property type="entry name" value="CheY-like"/>
    <property type="match status" value="1"/>
</dbReference>
<dbReference type="InterPro" id="IPR001867">
    <property type="entry name" value="OmpR/PhoB-type_DNA-bd"/>
</dbReference>
<gene>
    <name evidence="13" type="ORF">SAMN05720606_10291</name>
</gene>
<evidence type="ECO:0000256" key="4">
    <source>
        <dbReference type="ARBA" id="ARBA00023012"/>
    </source>
</evidence>
<name>A0A1G5CI41_9BACL</name>
<dbReference type="FunFam" id="1.10.10.10:FF:000018">
    <property type="entry name" value="DNA-binding response regulator ResD"/>
    <property type="match status" value="1"/>
</dbReference>
<dbReference type="GO" id="GO:0006355">
    <property type="term" value="P:regulation of DNA-templated transcription"/>
    <property type="evidence" value="ECO:0007669"/>
    <property type="project" value="InterPro"/>
</dbReference>
<dbReference type="EMBL" id="FMVM01000002">
    <property type="protein sequence ID" value="SCY01961.1"/>
    <property type="molecule type" value="Genomic_DNA"/>
</dbReference>
<keyword evidence="5" id="KW-0805">Transcription regulation</keyword>
<evidence type="ECO:0000259" key="12">
    <source>
        <dbReference type="PROSITE" id="PS51755"/>
    </source>
</evidence>
<evidence type="ECO:0000259" key="11">
    <source>
        <dbReference type="PROSITE" id="PS50110"/>
    </source>
</evidence>
<evidence type="ECO:0000256" key="6">
    <source>
        <dbReference type="ARBA" id="ARBA00023125"/>
    </source>
</evidence>
<dbReference type="InterPro" id="IPR016032">
    <property type="entry name" value="Sig_transdc_resp-reg_C-effctor"/>
</dbReference>
<dbReference type="PROSITE" id="PS51755">
    <property type="entry name" value="OMPR_PHOB"/>
    <property type="match status" value="1"/>
</dbReference>
<dbReference type="InterPro" id="IPR036388">
    <property type="entry name" value="WH-like_DNA-bd_sf"/>
</dbReference>
<evidence type="ECO:0000256" key="3">
    <source>
        <dbReference type="ARBA" id="ARBA00022553"/>
    </source>
</evidence>
<accession>A0A1G5CI41</accession>
<keyword evidence="4" id="KW-0902">Two-component regulatory system</keyword>
<keyword evidence="3 9" id="KW-0597">Phosphoprotein</keyword>
<dbReference type="Pfam" id="PF00072">
    <property type="entry name" value="Response_reg"/>
    <property type="match status" value="1"/>
</dbReference>
<dbReference type="Pfam" id="PF00486">
    <property type="entry name" value="Trans_reg_C"/>
    <property type="match status" value="1"/>
</dbReference>
<dbReference type="CDD" id="cd00383">
    <property type="entry name" value="trans_reg_C"/>
    <property type="match status" value="1"/>
</dbReference>
<dbReference type="InterPro" id="IPR001789">
    <property type="entry name" value="Sig_transdc_resp-reg_receiver"/>
</dbReference>
<evidence type="ECO:0000313" key="13">
    <source>
        <dbReference type="EMBL" id="SCY01961.1"/>
    </source>
</evidence>
<protein>
    <submittedName>
        <fullName evidence="13">Two-component system, OmpR family, response regulator ResD</fullName>
    </submittedName>
</protein>
<evidence type="ECO:0000313" key="14">
    <source>
        <dbReference type="Proteomes" id="UP000198538"/>
    </source>
</evidence>
<dbReference type="Gene3D" id="6.10.250.690">
    <property type="match status" value="1"/>
</dbReference>
<dbReference type="Proteomes" id="UP000198538">
    <property type="component" value="Unassembled WGS sequence"/>
</dbReference>
<dbReference type="GO" id="GO:0000156">
    <property type="term" value="F:phosphorelay response regulator activity"/>
    <property type="evidence" value="ECO:0007669"/>
    <property type="project" value="TreeGrafter"/>
</dbReference>
<dbReference type="GO" id="GO:0032993">
    <property type="term" value="C:protein-DNA complex"/>
    <property type="evidence" value="ECO:0007669"/>
    <property type="project" value="TreeGrafter"/>
</dbReference>
<feature type="modified residue" description="4-aspartylphosphate" evidence="9">
    <location>
        <position position="56"/>
    </location>
</feature>
<keyword evidence="6 10" id="KW-0238">DNA-binding</keyword>
<keyword evidence="8" id="KW-0804">Transcription</keyword>
<reference evidence="14" key="1">
    <citation type="submission" date="2016-10" db="EMBL/GenBank/DDBJ databases">
        <authorList>
            <person name="Varghese N."/>
            <person name="Submissions S."/>
        </authorList>
    </citation>
    <scope>NUCLEOTIDE SEQUENCE [LARGE SCALE GENOMIC DNA]</scope>
    <source>
        <strain evidence="14">BL9</strain>
    </source>
</reference>
<evidence type="ECO:0000256" key="2">
    <source>
        <dbReference type="ARBA" id="ARBA00022490"/>
    </source>
</evidence>
<sequence length="234" mass="27436">MGLQSQQILIVEDELRIRNLLRLYLEREGFEVDEATTGEIGLEKALRYDYDLLILDVMLPSMDGFFVTSRIRQYKTTPILILTAKDSEEDVIQGFESGADDYVTKPFSPREVVHRIRSVVRRRQAGNHDNLTFYRRLKLRDFILEDDHKLSSRGKEIHLTPKEYELLFYLATSPDKLFSRENILQNVWNYDYSVDYRTVDTHIKRVREKLDDISAGSSSMIKTIWGLGYKFEIG</sequence>
<dbReference type="PANTHER" id="PTHR48111">
    <property type="entry name" value="REGULATOR OF RPOS"/>
    <property type="match status" value="1"/>
</dbReference>
<evidence type="ECO:0000256" key="8">
    <source>
        <dbReference type="ARBA" id="ARBA00023163"/>
    </source>
</evidence>
<evidence type="ECO:0000256" key="5">
    <source>
        <dbReference type="ARBA" id="ARBA00023015"/>
    </source>
</evidence>
<keyword evidence="7" id="KW-0010">Activator</keyword>
<dbReference type="FunFam" id="3.40.50.2300:FF:000001">
    <property type="entry name" value="DNA-binding response regulator PhoB"/>
    <property type="match status" value="1"/>
</dbReference>
<feature type="domain" description="Response regulatory" evidence="11">
    <location>
        <begin position="7"/>
        <end position="120"/>
    </location>
</feature>
<dbReference type="Gene3D" id="1.10.10.10">
    <property type="entry name" value="Winged helix-like DNA-binding domain superfamily/Winged helix DNA-binding domain"/>
    <property type="match status" value="1"/>
</dbReference>
<feature type="DNA-binding region" description="OmpR/PhoB-type" evidence="10">
    <location>
        <begin position="131"/>
        <end position="233"/>
    </location>
</feature>
<dbReference type="STRING" id="582692.SAMN05720606_10291"/>
<dbReference type="SUPFAM" id="SSF46894">
    <property type="entry name" value="C-terminal effector domain of the bipartite response regulators"/>
    <property type="match status" value="1"/>
</dbReference>
<dbReference type="SMART" id="SM00862">
    <property type="entry name" value="Trans_reg_C"/>
    <property type="match status" value="1"/>
</dbReference>